<dbReference type="eggNOG" id="arCOG00702">
    <property type="taxonomic scope" value="Archaea"/>
</dbReference>
<dbReference type="PRINTS" id="PR00723">
    <property type="entry name" value="SUBTILISIN"/>
</dbReference>
<dbReference type="eggNOG" id="arCOG03610">
    <property type="taxonomic scope" value="Archaea"/>
</dbReference>
<dbReference type="EMBL" id="CP002779">
    <property type="protein sequence ID" value="AEH24439.1"/>
    <property type="molecule type" value="Genomic_DNA"/>
</dbReference>
<dbReference type="InterPro" id="IPR022398">
    <property type="entry name" value="Peptidase_S8_His-AS"/>
</dbReference>
<dbReference type="RefSeq" id="WP_013905496.1">
    <property type="nucleotide sequence ID" value="NC_015680.1"/>
</dbReference>
<name>F8AIW4_PYRYC</name>
<dbReference type="STRING" id="529709.PYCH_07520"/>
<organism evidence="8 9">
    <name type="scientific">Pyrococcus yayanosii (strain CH1 / JCM 16557)</name>
    <dbReference type="NCBI Taxonomy" id="529709"/>
    <lineage>
        <taxon>Archaea</taxon>
        <taxon>Methanobacteriati</taxon>
        <taxon>Methanobacteriota</taxon>
        <taxon>Thermococci</taxon>
        <taxon>Thermococcales</taxon>
        <taxon>Thermococcaceae</taxon>
        <taxon>Pyrococcus</taxon>
    </lineage>
</organism>
<dbReference type="PANTHER" id="PTHR43806:SF11">
    <property type="entry name" value="CEREVISIN-RELATED"/>
    <property type="match status" value="1"/>
</dbReference>
<dbReference type="PROSITE" id="PS00136">
    <property type="entry name" value="SUBTILASE_ASP"/>
    <property type="match status" value="1"/>
</dbReference>
<dbReference type="InterPro" id="IPR000209">
    <property type="entry name" value="Peptidase_S8/S53_dom"/>
</dbReference>
<evidence type="ECO:0000256" key="3">
    <source>
        <dbReference type="ARBA" id="ARBA00022801"/>
    </source>
</evidence>
<evidence type="ECO:0000313" key="8">
    <source>
        <dbReference type="EMBL" id="AEH24439.1"/>
    </source>
</evidence>
<evidence type="ECO:0000259" key="7">
    <source>
        <dbReference type="Pfam" id="PF00082"/>
    </source>
</evidence>
<feature type="active site" description="Charge relay system" evidence="5">
    <location>
        <position position="176"/>
    </location>
</feature>
<dbReference type="KEGG" id="pya:PYCH_07520"/>
<dbReference type="InterPro" id="IPR050131">
    <property type="entry name" value="Peptidase_S8_subtilisin-like"/>
</dbReference>
<dbReference type="InterPro" id="IPR023828">
    <property type="entry name" value="Peptidase_S8_Ser-AS"/>
</dbReference>
<dbReference type="InterPro" id="IPR023827">
    <property type="entry name" value="Peptidase_S8_Asp-AS"/>
</dbReference>
<feature type="domain" description="Peptidase S8/S53" evidence="7">
    <location>
        <begin position="167"/>
        <end position="623"/>
    </location>
</feature>
<evidence type="ECO:0000256" key="6">
    <source>
        <dbReference type="RuleBase" id="RU003355"/>
    </source>
</evidence>
<dbReference type="SUPFAM" id="SSF52743">
    <property type="entry name" value="Subtilisin-like"/>
    <property type="match status" value="1"/>
</dbReference>
<dbReference type="Proteomes" id="UP000008386">
    <property type="component" value="Chromosome"/>
</dbReference>
<protein>
    <submittedName>
        <fullName evidence="8">Stetterlysin</fullName>
    </submittedName>
</protein>
<dbReference type="PROSITE" id="PS00138">
    <property type="entry name" value="SUBTILASE_SER"/>
    <property type="match status" value="1"/>
</dbReference>
<dbReference type="GeneID" id="10837328"/>
<comment type="similarity">
    <text evidence="1 5 6">Belongs to the peptidase S8 family.</text>
</comment>
<dbReference type="Gene3D" id="3.40.50.200">
    <property type="entry name" value="Peptidase S8/S53 domain"/>
    <property type="match status" value="2"/>
</dbReference>
<dbReference type="OrthoDB" id="27270at2157"/>
<evidence type="ECO:0000313" key="9">
    <source>
        <dbReference type="Proteomes" id="UP000008386"/>
    </source>
</evidence>
<dbReference type="PANTHER" id="PTHR43806">
    <property type="entry name" value="PEPTIDASE S8"/>
    <property type="match status" value="1"/>
</dbReference>
<evidence type="ECO:0000256" key="5">
    <source>
        <dbReference type="PROSITE-ProRule" id="PRU01240"/>
    </source>
</evidence>
<proteinExistence type="inferred from homology"/>
<feature type="active site" description="Charge relay system" evidence="5">
    <location>
        <position position="367"/>
    </location>
</feature>
<evidence type="ECO:0000256" key="1">
    <source>
        <dbReference type="ARBA" id="ARBA00011073"/>
    </source>
</evidence>
<reference evidence="8 9" key="1">
    <citation type="journal article" date="2011" name="J. Bacteriol.">
        <title>Complete genome sequence of the obligate piezophilic hyperthermophilic archaeon Pyrococcus yayanosii CH1.</title>
        <authorList>
            <person name="Jun X."/>
            <person name="Lupeng L."/>
            <person name="Minjuan X."/>
            <person name="Oger P."/>
            <person name="Fengping W."/>
            <person name="Jebbar M."/>
            <person name="Xiang X."/>
        </authorList>
    </citation>
    <scope>NUCLEOTIDE SEQUENCE [LARGE SCALE GENOMIC DNA]</scope>
    <source>
        <strain evidence="9">CH1 / JCM 16557</strain>
    </source>
</reference>
<keyword evidence="9" id="KW-1185">Reference proteome</keyword>
<keyword evidence="4 5" id="KW-0720">Serine protease</keyword>
<accession>F8AIW4</accession>
<evidence type="ECO:0000256" key="4">
    <source>
        <dbReference type="ARBA" id="ARBA00022825"/>
    </source>
</evidence>
<keyword evidence="3 5" id="KW-0378">Hydrolase</keyword>
<dbReference type="InterPro" id="IPR036852">
    <property type="entry name" value="Peptidase_S8/S53_dom_sf"/>
</dbReference>
<dbReference type="GO" id="GO:0006508">
    <property type="term" value="P:proteolysis"/>
    <property type="evidence" value="ECO:0007669"/>
    <property type="project" value="UniProtKB-KW"/>
</dbReference>
<dbReference type="Pfam" id="PF00082">
    <property type="entry name" value="Peptidase_S8"/>
    <property type="match status" value="1"/>
</dbReference>
<dbReference type="GO" id="GO:0004252">
    <property type="term" value="F:serine-type endopeptidase activity"/>
    <property type="evidence" value="ECO:0007669"/>
    <property type="project" value="UniProtKB-UniRule"/>
</dbReference>
<evidence type="ECO:0000256" key="2">
    <source>
        <dbReference type="ARBA" id="ARBA00022670"/>
    </source>
</evidence>
<dbReference type="InterPro" id="IPR015500">
    <property type="entry name" value="Peptidase_S8_subtilisin-rel"/>
</dbReference>
<gene>
    <name evidence="8" type="ordered locus">PYCH_07520</name>
</gene>
<dbReference type="HOGENOM" id="CLU_260492_0_0_2"/>
<keyword evidence="2 5" id="KW-0645">Protease</keyword>
<feature type="active site" description="Charge relay system" evidence="5">
    <location>
        <position position="573"/>
    </location>
</feature>
<sequence length="1405" mass="156463">MSKRALSVLVALLMLVSAVPLFTPAAANEQSFNVQESPADNILDLQIQRLKLSQEDTLRLIVAPKDGYEMEVYEALKKLGHVDPISKPEYKFIVVELPKDKLDALKSIPGIFRVWKDRIVKLPEPEKREEYLEKLAVNSEDMEKPSMFMSVYTIDAVKAWQDYGVYGDGVIVAVLDTGVDVAHPFLQIDLNGERKIIDIYDASDEGIVEIYYNTSTVTDGYITVNKIVQIDWGSYYLYYGHQTRYTEYTLTSYYVGNIPGNRYYIGLLPERYFDFNNFNAAPNDPYNLGLFGDLSDVYPVLIVNQSGNFIAYIDTDLDNNFTDETPMRLFDDTGDYIQFPETMVTVAFARFYPEDGYAIFMWDSHGHGTHVSGTIAGVGLSNDPVFNGVYGVAPNAKLIEVKVLPGEGGFGRTSWIINGMIYAAVYGPDEVPMSGDEADVISMSLGGLREYNDGLETPYSFYVNYLTDYYGVVFSIAAGNEGPTTNTVGAPADSDLAITVGNYWESERWELLYGFPGVVNGPAMSSSRGPRMDGLLDPDVIAPGTAIFSSLPMWYTVLYGDPYRYYGFWSGTSMATPHVSGAVALMISYAREKGIRYDPIMIKRALELTAKPVNGTLIDQGFGLIQVDKAIAKLEELSQEPTTYIYAGTTFTSFKDIMGEKEIPLSKYHVQLGSYFYNLGLPYLYRGVYIRNERPRVVPIYFYPMDYIPGHGLNLTKSVKGYRISTSVDWIIPNVTWVEAGGSTPGRFSIFIDYSKLQKSGTYVGLIYIDDPSTSYIDGYVAVTVDIPMNLNGESSAKLSDTGRPGEAKHYFFEVPRGTQELRITLRLKTDENGNPMGRTKLVIASPTGRVIYDGPYVGAIEETTEYTWVVRNPAEGVWEITAYTSVITKYYTGLDESYYEIEVQAYSVALKPELIKTDIKEPGTVEVPVEVMNFNGAPISVDIAGYGLNVADPEIMQLQITPDSPILQGPFQVNENDYYIEFGITSPEDPYNADLDLIVYYFPTLADLNNFLNGQEAEYTVYYDQVGPTNEEVFRMFKPAPGYYLVVIDPWYLAYPMEFTFYYRILSDNGDVVVNPTSVSLEQGESVTVTAEVTAPSEGTFLGIIGVSEAGTGTPLTYAPMIIQVGKPEMVAVLYGTPVLGEKSKMTLVLLDRATLEPVTGPTTVVINGETYYTENGRVDFYYTPTNLGAVTFDVQVISDEYKDVHRVITRTVAEPTAVRAAEGHIVLGAGQITSVDSAPGRITMTLNGETGEWSTVIITLPRGSRVTGVSGTNIVDYQVIYGSNNVYVIATVKFASTATVTVTYKTPEMVLQGMIQIWYMKYLAYSRRFNDLYEEAKALGVSEDILEQAVKYKAEAEQYFEEFMKYGSPYRAGIVGIKYIRKAYLSMREAIKILEQAIEEAKS</sequence>
<dbReference type="PROSITE" id="PS00137">
    <property type="entry name" value="SUBTILASE_HIS"/>
    <property type="match status" value="1"/>
</dbReference>
<dbReference type="PROSITE" id="PS51892">
    <property type="entry name" value="SUBTILASE"/>
    <property type="match status" value="1"/>
</dbReference>